<dbReference type="Proteomes" id="UP001064087">
    <property type="component" value="Chromosome"/>
</dbReference>
<dbReference type="RefSeq" id="WP_263048455.1">
    <property type="nucleotide sequence ID" value="NZ_CP106738.1"/>
</dbReference>
<organism evidence="1 2">
    <name type="scientific">Roseovarius pelagicus</name>
    <dbReference type="NCBI Taxonomy" id="2980108"/>
    <lineage>
        <taxon>Bacteria</taxon>
        <taxon>Pseudomonadati</taxon>
        <taxon>Pseudomonadota</taxon>
        <taxon>Alphaproteobacteria</taxon>
        <taxon>Rhodobacterales</taxon>
        <taxon>Roseobacteraceae</taxon>
        <taxon>Roseovarius</taxon>
    </lineage>
</organism>
<sequence length="190" mass="21774">MYAWNRHDWTRLDEAAHLKVVRAASPIALDDLVRNYDWDLFPEPVLGWAMAQKGIDLACALTGFFNGTPERFNHLQKRDVPEVFHPAARLLDNICLRVNCGFYSVSPHAAKVDAPRLRQWVTRQQNDRKRGVSGRWVLDEMIVSTLLADMPDMAGRRSARCTARVQKGRVHRWFAAQIHAGRSLEPHLPK</sequence>
<reference evidence="1" key="1">
    <citation type="submission" date="2022-10" db="EMBL/GenBank/DDBJ databases">
        <title>Roseovarius pelagicus sp. nov., isolated from Arctic seawater.</title>
        <authorList>
            <person name="Hong Y.W."/>
            <person name="Hwang C.Y."/>
        </authorList>
    </citation>
    <scope>NUCLEOTIDE SEQUENCE</scope>
    <source>
        <strain evidence="1">HL-MP18</strain>
    </source>
</reference>
<proteinExistence type="predicted"/>
<accession>A0ABY6DEV5</accession>
<keyword evidence="2" id="KW-1185">Reference proteome</keyword>
<evidence type="ECO:0000313" key="2">
    <source>
        <dbReference type="Proteomes" id="UP001064087"/>
    </source>
</evidence>
<name>A0ABY6DEV5_9RHOB</name>
<dbReference type="EMBL" id="CP106738">
    <property type="protein sequence ID" value="UXX84045.1"/>
    <property type="molecule type" value="Genomic_DNA"/>
</dbReference>
<gene>
    <name evidence="1" type="ORF">N7U68_05155</name>
</gene>
<evidence type="ECO:0000313" key="1">
    <source>
        <dbReference type="EMBL" id="UXX84045.1"/>
    </source>
</evidence>
<protein>
    <submittedName>
        <fullName evidence="1">Uncharacterized protein</fullName>
    </submittedName>
</protein>